<keyword evidence="5" id="KW-0479">Metal-binding</keyword>
<dbReference type="Proteomes" id="UP000215914">
    <property type="component" value="Unassembled WGS sequence"/>
</dbReference>
<keyword evidence="8" id="KW-0862">Zinc</keyword>
<keyword evidence="14" id="KW-1185">Reference proteome</keyword>
<evidence type="ECO:0000256" key="9">
    <source>
        <dbReference type="ARBA" id="ARBA00022989"/>
    </source>
</evidence>
<evidence type="ECO:0000256" key="1">
    <source>
        <dbReference type="ARBA" id="ARBA00004167"/>
    </source>
</evidence>
<keyword evidence="7" id="KW-0833">Ubl conjugation pathway</keyword>
<proteinExistence type="inferred from homology"/>
<name>A0A9K3E571_HELAN</name>
<dbReference type="InterPro" id="IPR013083">
    <property type="entry name" value="Znf_RING/FYVE/PHD"/>
</dbReference>
<evidence type="ECO:0000256" key="11">
    <source>
        <dbReference type="ARBA" id="ARBA00024209"/>
    </source>
</evidence>
<evidence type="ECO:0000256" key="2">
    <source>
        <dbReference type="ARBA" id="ARBA00004906"/>
    </source>
</evidence>
<keyword evidence="9" id="KW-1133">Transmembrane helix</keyword>
<dbReference type="GO" id="GO:0016020">
    <property type="term" value="C:membrane"/>
    <property type="evidence" value="ECO:0007669"/>
    <property type="project" value="UniProtKB-SubCell"/>
</dbReference>
<dbReference type="Gramene" id="mRNA:HanXRQr2_Chr15g0722381">
    <property type="protein sequence ID" value="mRNA:HanXRQr2_Chr15g0722381"/>
    <property type="gene ID" value="HanXRQr2_Chr15g0722381"/>
</dbReference>
<keyword evidence="10" id="KW-0472">Membrane</keyword>
<evidence type="ECO:0000256" key="3">
    <source>
        <dbReference type="ARBA" id="ARBA00022679"/>
    </source>
</evidence>
<comment type="subcellular location">
    <subcellularLocation>
        <location evidence="1">Membrane</location>
        <topology evidence="1">Single-pass membrane protein</topology>
    </subcellularLocation>
</comment>
<dbReference type="Gene3D" id="3.30.40.10">
    <property type="entry name" value="Zinc/RING finger domain, C3HC4 (zinc finger)"/>
    <property type="match status" value="1"/>
</dbReference>
<evidence type="ECO:0000256" key="8">
    <source>
        <dbReference type="ARBA" id="ARBA00022833"/>
    </source>
</evidence>
<keyword evidence="6" id="KW-0863">Zinc-finger</keyword>
<dbReference type="PANTHER" id="PTHR45768">
    <property type="entry name" value="E3 UBIQUITIN-PROTEIN LIGASE RNF13-LIKE"/>
    <property type="match status" value="1"/>
</dbReference>
<gene>
    <name evidence="13" type="ORF">HanXRQr2_Chr15g0722381</name>
</gene>
<comment type="caution">
    <text evidence="13">The sequence shown here is derived from an EMBL/GenBank/DDBJ whole genome shotgun (WGS) entry which is preliminary data.</text>
</comment>
<dbReference type="EMBL" id="MNCJ02000330">
    <property type="protein sequence ID" value="KAF5767026.1"/>
    <property type="molecule type" value="Genomic_DNA"/>
</dbReference>
<feature type="region of interest" description="Disordered" evidence="12">
    <location>
        <begin position="161"/>
        <end position="180"/>
    </location>
</feature>
<evidence type="ECO:0000256" key="5">
    <source>
        <dbReference type="ARBA" id="ARBA00022723"/>
    </source>
</evidence>
<feature type="compositionally biased region" description="Polar residues" evidence="12">
    <location>
        <begin position="128"/>
        <end position="145"/>
    </location>
</feature>
<evidence type="ECO:0000256" key="7">
    <source>
        <dbReference type="ARBA" id="ARBA00022786"/>
    </source>
</evidence>
<keyword evidence="3" id="KW-0808">Transferase</keyword>
<evidence type="ECO:0000313" key="14">
    <source>
        <dbReference type="Proteomes" id="UP000215914"/>
    </source>
</evidence>
<dbReference type="PANTHER" id="PTHR45768:SF34">
    <property type="entry name" value="RING-H2 FINGER PROTEIN ATL64"/>
    <property type="match status" value="1"/>
</dbReference>
<reference evidence="13" key="1">
    <citation type="journal article" date="2017" name="Nature">
        <title>The sunflower genome provides insights into oil metabolism, flowering and Asterid evolution.</title>
        <authorList>
            <person name="Badouin H."/>
            <person name="Gouzy J."/>
            <person name="Grassa C.J."/>
            <person name="Murat F."/>
            <person name="Staton S.E."/>
            <person name="Cottret L."/>
            <person name="Lelandais-Briere C."/>
            <person name="Owens G.L."/>
            <person name="Carrere S."/>
            <person name="Mayjonade B."/>
            <person name="Legrand L."/>
            <person name="Gill N."/>
            <person name="Kane N.C."/>
            <person name="Bowers J.E."/>
            <person name="Hubner S."/>
            <person name="Bellec A."/>
            <person name="Berard A."/>
            <person name="Berges H."/>
            <person name="Blanchet N."/>
            <person name="Boniface M.C."/>
            <person name="Brunel D."/>
            <person name="Catrice O."/>
            <person name="Chaidir N."/>
            <person name="Claudel C."/>
            <person name="Donnadieu C."/>
            <person name="Faraut T."/>
            <person name="Fievet G."/>
            <person name="Helmstetter N."/>
            <person name="King M."/>
            <person name="Knapp S.J."/>
            <person name="Lai Z."/>
            <person name="Le Paslier M.C."/>
            <person name="Lippi Y."/>
            <person name="Lorenzon L."/>
            <person name="Mandel J.R."/>
            <person name="Marage G."/>
            <person name="Marchand G."/>
            <person name="Marquand E."/>
            <person name="Bret-Mestries E."/>
            <person name="Morien E."/>
            <person name="Nambeesan S."/>
            <person name="Nguyen T."/>
            <person name="Pegot-Espagnet P."/>
            <person name="Pouilly N."/>
            <person name="Raftis F."/>
            <person name="Sallet E."/>
            <person name="Schiex T."/>
            <person name="Thomas J."/>
            <person name="Vandecasteele C."/>
            <person name="Vares D."/>
            <person name="Vear F."/>
            <person name="Vautrin S."/>
            <person name="Crespi M."/>
            <person name="Mangin B."/>
            <person name="Burke J.M."/>
            <person name="Salse J."/>
            <person name="Munos S."/>
            <person name="Vincourt P."/>
            <person name="Rieseberg L.H."/>
            <person name="Langlade N.B."/>
        </authorList>
    </citation>
    <scope>NUCLEOTIDE SEQUENCE</scope>
    <source>
        <tissue evidence="13">Leaves</tissue>
    </source>
</reference>
<dbReference type="GO" id="GO:0008270">
    <property type="term" value="F:zinc ion binding"/>
    <property type="evidence" value="ECO:0007669"/>
    <property type="project" value="UniProtKB-KW"/>
</dbReference>
<sequence length="210" mass="23144">MLMMMIMIAGLVDSIMTPIKSWLDTVGMGDNQHNMTVKEVRSRVDCIVCLSGVGSGEKFAMLEKVRTWVSCGCIDMWFYSHSTCPICRNTVAVVENLLETQEESTDFPTNILFWGDETEVSTLTSQLEEANSSSSSYHQPASGATQMRPDHLVIDIPLSSLRRNDCDGDQKSPSPVSTSRITRILSGSRRFINPFSSHAGGGEQGSRGHF</sequence>
<dbReference type="SUPFAM" id="SSF57850">
    <property type="entry name" value="RING/U-box"/>
    <property type="match status" value="1"/>
</dbReference>
<comment type="similarity">
    <text evidence="11">Belongs to the RING-type zinc finger family. ATL subfamily.</text>
</comment>
<accession>A0A9K3E571</accession>
<evidence type="ECO:0000256" key="12">
    <source>
        <dbReference type="SAM" id="MobiDB-lite"/>
    </source>
</evidence>
<dbReference type="GO" id="GO:0016740">
    <property type="term" value="F:transferase activity"/>
    <property type="evidence" value="ECO:0007669"/>
    <property type="project" value="UniProtKB-KW"/>
</dbReference>
<evidence type="ECO:0000256" key="6">
    <source>
        <dbReference type="ARBA" id="ARBA00022771"/>
    </source>
</evidence>
<evidence type="ECO:0000256" key="4">
    <source>
        <dbReference type="ARBA" id="ARBA00022692"/>
    </source>
</evidence>
<organism evidence="13 14">
    <name type="scientific">Helianthus annuus</name>
    <name type="common">Common sunflower</name>
    <dbReference type="NCBI Taxonomy" id="4232"/>
    <lineage>
        <taxon>Eukaryota</taxon>
        <taxon>Viridiplantae</taxon>
        <taxon>Streptophyta</taxon>
        <taxon>Embryophyta</taxon>
        <taxon>Tracheophyta</taxon>
        <taxon>Spermatophyta</taxon>
        <taxon>Magnoliopsida</taxon>
        <taxon>eudicotyledons</taxon>
        <taxon>Gunneridae</taxon>
        <taxon>Pentapetalae</taxon>
        <taxon>asterids</taxon>
        <taxon>campanulids</taxon>
        <taxon>Asterales</taxon>
        <taxon>Asteraceae</taxon>
        <taxon>Asteroideae</taxon>
        <taxon>Heliantheae alliance</taxon>
        <taxon>Heliantheae</taxon>
        <taxon>Helianthus</taxon>
    </lineage>
</organism>
<protein>
    <submittedName>
        <fullName evidence="13">Transcription factor C2H2 family</fullName>
    </submittedName>
</protein>
<evidence type="ECO:0000256" key="10">
    <source>
        <dbReference type="ARBA" id="ARBA00023136"/>
    </source>
</evidence>
<reference evidence="13" key="2">
    <citation type="submission" date="2020-06" db="EMBL/GenBank/DDBJ databases">
        <title>Helianthus annuus Genome sequencing and assembly Release 2.</title>
        <authorList>
            <person name="Gouzy J."/>
            <person name="Langlade N."/>
            <person name="Munos S."/>
        </authorList>
    </citation>
    <scope>NUCLEOTIDE SEQUENCE</scope>
    <source>
        <tissue evidence="13">Leaves</tissue>
    </source>
</reference>
<comment type="pathway">
    <text evidence="2">Protein modification; protein ubiquitination.</text>
</comment>
<keyword evidence="4" id="KW-0812">Transmembrane</keyword>
<feature type="compositionally biased region" description="Polar residues" evidence="12">
    <location>
        <begin position="171"/>
        <end position="180"/>
    </location>
</feature>
<evidence type="ECO:0000313" key="13">
    <source>
        <dbReference type="EMBL" id="KAF5767026.1"/>
    </source>
</evidence>
<feature type="region of interest" description="Disordered" evidence="12">
    <location>
        <begin position="128"/>
        <end position="149"/>
    </location>
</feature>
<dbReference type="AlphaFoldDB" id="A0A9K3E571"/>